<keyword evidence="2 4" id="KW-0378">Hydrolase</keyword>
<comment type="caution">
    <text evidence="4">The sequence shown here is derived from an EMBL/GenBank/DDBJ whole genome shotgun (WGS) entry which is preliminary data.</text>
</comment>
<dbReference type="GO" id="GO:0009002">
    <property type="term" value="F:serine-type D-Ala-D-Ala carboxypeptidase activity"/>
    <property type="evidence" value="ECO:0007669"/>
    <property type="project" value="UniProtKB-EC"/>
</dbReference>
<dbReference type="NCBIfam" id="TIGR00666">
    <property type="entry name" value="PBP4"/>
    <property type="match status" value="1"/>
</dbReference>
<dbReference type="Gene3D" id="3.40.710.10">
    <property type="entry name" value="DD-peptidase/beta-lactamase superfamily"/>
    <property type="match status" value="1"/>
</dbReference>
<dbReference type="SUPFAM" id="SSF56601">
    <property type="entry name" value="beta-lactamase/transpeptidase-like"/>
    <property type="match status" value="1"/>
</dbReference>
<dbReference type="PRINTS" id="PR00922">
    <property type="entry name" value="DADACBPTASE3"/>
</dbReference>
<dbReference type="EC" id="3.4.16.4" evidence="4"/>
<dbReference type="PANTHER" id="PTHR30023:SF0">
    <property type="entry name" value="PENICILLIN-SENSITIVE CARBOXYPEPTIDASE A"/>
    <property type="match status" value="1"/>
</dbReference>
<comment type="similarity">
    <text evidence="1">Belongs to the peptidase S13 family.</text>
</comment>
<proteinExistence type="inferred from homology"/>
<dbReference type="RefSeq" id="WP_271430410.1">
    <property type="nucleotide sequence ID" value="NZ_JAQIPB010000015.1"/>
</dbReference>
<evidence type="ECO:0000256" key="1">
    <source>
        <dbReference type="ARBA" id="ARBA00006096"/>
    </source>
</evidence>
<dbReference type="PANTHER" id="PTHR30023">
    <property type="entry name" value="D-ALANYL-D-ALANINE CARBOXYPEPTIDASE"/>
    <property type="match status" value="1"/>
</dbReference>
<keyword evidence="3" id="KW-0732">Signal</keyword>
<evidence type="ECO:0000256" key="3">
    <source>
        <dbReference type="SAM" id="SignalP"/>
    </source>
</evidence>
<evidence type="ECO:0000256" key="2">
    <source>
        <dbReference type="ARBA" id="ARBA00022801"/>
    </source>
</evidence>
<protein>
    <submittedName>
        <fullName evidence="4">D-alanyl-D-alanine carboxypeptidase/D-alanyl-D-alanine-endopeptidase</fullName>
        <ecNumber evidence="4">3.4.16.4</ecNumber>
    </submittedName>
</protein>
<feature type="signal peptide" evidence="3">
    <location>
        <begin position="1"/>
        <end position="32"/>
    </location>
</feature>
<gene>
    <name evidence="4" type="primary">dacB</name>
    <name evidence="4" type="ORF">PGB34_22780</name>
</gene>
<evidence type="ECO:0000313" key="5">
    <source>
        <dbReference type="Proteomes" id="UP001212602"/>
    </source>
</evidence>
<name>A0AAE3T1G8_9BURK</name>
<dbReference type="Pfam" id="PF02113">
    <property type="entry name" value="Peptidase_S13"/>
    <property type="match status" value="1"/>
</dbReference>
<dbReference type="AlphaFoldDB" id="A0AAE3T1G8"/>
<sequence>MPLMTLLAPLPYSLRAALAAAAAFFCLLPALAQNAPAGRLQALPPEVEAALARAKVPRESVTLLVADAEGLRPPRLAWRAQESVNPASIMKVVTTYAALDLLGPAFNWSTPVYVDGPVIDGTLRGNLYIQGRGDPSLVLERLWLLLRRVQGMGIRTIAGDIVLDRSAFDPSVESDPAAFDGEPLRPYNAAPDALLLNFRSVAISFMPDRHNQVAHLRFDPPLAGVAVQQSVPLTAGECGAAVDWRAGLRADFSDPLRMVFAGGLPAACGERSWSVAYADPRSYALRAVGGLWGEMGGVVTGQMRHGSVPAGLKPAFEMQSPALAEVIRDINKYSNNVMAQQVFLTLALQQRPRHAASFEDARTVIRQWWNDRIGTGEGQPVFDNGAGLSRQERLSAAALAKMLQVAWRSPAMSELMASLPAIGVDGTLRRRQLRSGGSAHLKTGTLRDSSGIAGFVDGASGRRWVLVAIANDPNAVAARPAFDALVDWATRDQ</sequence>
<keyword evidence="4" id="KW-0121">Carboxypeptidase</keyword>
<dbReference type="InterPro" id="IPR000667">
    <property type="entry name" value="Peptidase_S13"/>
</dbReference>
<dbReference type="Proteomes" id="UP001212602">
    <property type="component" value="Unassembled WGS sequence"/>
</dbReference>
<dbReference type="Gene3D" id="3.50.80.20">
    <property type="entry name" value="D-Ala-D-Ala carboxypeptidase C, peptidase S13"/>
    <property type="match status" value="1"/>
</dbReference>
<dbReference type="GO" id="GO:0000270">
    <property type="term" value="P:peptidoglycan metabolic process"/>
    <property type="evidence" value="ECO:0007669"/>
    <property type="project" value="TreeGrafter"/>
</dbReference>
<keyword evidence="4" id="KW-0645">Protease</keyword>
<evidence type="ECO:0000313" key="4">
    <source>
        <dbReference type="EMBL" id="MDA7419209.1"/>
    </source>
</evidence>
<dbReference type="GO" id="GO:0006508">
    <property type="term" value="P:proteolysis"/>
    <property type="evidence" value="ECO:0007669"/>
    <property type="project" value="InterPro"/>
</dbReference>
<organism evidence="4 5">
    <name type="scientific">Xenophilus arseniciresistens</name>
    <dbReference type="NCBI Taxonomy" id="1283306"/>
    <lineage>
        <taxon>Bacteria</taxon>
        <taxon>Pseudomonadati</taxon>
        <taxon>Pseudomonadota</taxon>
        <taxon>Betaproteobacteria</taxon>
        <taxon>Burkholderiales</taxon>
        <taxon>Comamonadaceae</taxon>
        <taxon>Xenophilus</taxon>
    </lineage>
</organism>
<feature type="chain" id="PRO_5041962651" evidence="3">
    <location>
        <begin position="33"/>
        <end position="493"/>
    </location>
</feature>
<dbReference type="InterPro" id="IPR012338">
    <property type="entry name" value="Beta-lactam/transpept-like"/>
</dbReference>
<reference evidence="4" key="1">
    <citation type="submission" date="2023-01" db="EMBL/GenBank/DDBJ databases">
        <title>Xenophilus mangrovi sp. nov., isolated from soil of Mangrove nature reserve.</title>
        <authorList>
            <person name="Xu S."/>
            <person name="Liu Z."/>
            <person name="Xu Y."/>
        </authorList>
    </citation>
    <scope>NUCLEOTIDE SEQUENCE</scope>
    <source>
        <strain evidence="4">YW8</strain>
    </source>
</reference>
<dbReference type="EMBL" id="JAQIPB010000015">
    <property type="protein sequence ID" value="MDA7419209.1"/>
    <property type="molecule type" value="Genomic_DNA"/>
</dbReference>
<keyword evidence="5" id="KW-1185">Reference proteome</keyword>
<accession>A0AAE3T1G8</accession>